<keyword evidence="3" id="KW-0472">Membrane</keyword>
<proteinExistence type="predicted"/>
<evidence type="ECO:0000256" key="3">
    <source>
        <dbReference type="SAM" id="Phobius"/>
    </source>
</evidence>
<evidence type="ECO:0000256" key="2">
    <source>
        <dbReference type="SAM" id="MobiDB-lite"/>
    </source>
</evidence>
<feature type="domain" description="M23ase beta-sheet core" evidence="4">
    <location>
        <begin position="48"/>
        <end position="139"/>
    </location>
</feature>
<evidence type="ECO:0000259" key="4">
    <source>
        <dbReference type="Pfam" id="PF01551"/>
    </source>
</evidence>
<dbReference type="SUPFAM" id="SSF51261">
    <property type="entry name" value="Duplicated hybrid motif"/>
    <property type="match status" value="1"/>
</dbReference>
<keyword evidence="1" id="KW-0732">Signal</keyword>
<dbReference type="InterPro" id="IPR011055">
    <property type="entry name" value="Dup_hybrid_motif"/>
</dbReference>
<dbReference type="Gene3D" id="2.70.70.10">
    <property type="entry name" value="Glucose Permease (Domain IIA)"/>
    <property type="match status" value="1"/>
</dbReference>
<accession>A0ABP5XK22</accession>
<name>A0ABP5XK22_9ACTN</name>
<dbReference type="EMBL" id="BAAARW010000046">
    <property type="protein sequence ID" value="GAA2457279.1"/>
    <property type="molecule type" value="Genomic_DNA"/>
</dbReference>
<dbReference type="Pfam" id="PF01551">
    <property type="entry name" value="Peptidase_M23"/>
    <property type="match status" value="1"/>
</dbReference>
<comment type="caution">
    <text evidence="5">The sequence shown here is derived from an EMBL/GenBank/DDBJ whole genome shotgun (WGS) entry which is preliminary data.</text>
</comment>
<feature type="region of interest" description="Disordered" evidence="2">
    <location>
        <begin position="157"/>
        <end position="182"/>
    </location>
</feature>
<evidence type="ECO:0000256" key="1">
    <source>
        <dbReference type="ARBA" id="ARBA00022729"/>
    </source>
</evidence>
<dbReference type="PANTHER" id="PTHR21666:SF289">
    <property type="entry name" value="L-ALA--D-GLU ENDOPEPTIDASE"/>
    <property type="match status" value="1"/>
</dbReference>
<dbReference type="PANTHER" id="PTHR21666">
    <property type="entry name" value="PEPTIDASE-RELATED"/>
    <property type="match status" value="1"/>
</dbReference>
<gene>
    <name evidence="5" type="ORF">GCM10010191_91260</name>
</gene>
<reference evidence="6" key="1">
    <citation type="journal article" date="2019" name="Int. J. Syst. Evol. Microbiol.">
        <title>The Global Catalogue of Microorganisms (GCM) 10K type strain sequencing project: providing services to taxonomists for standard genome sequencing and annotation.</title>
        <authorList>
            <consortium name="The Broad Institute Genomics Platform"/>
            <consortium name="The Broad Institute Genome Sequencing Center for Infectious Disease"/>
            <person name="Wu L."/>
            <person name="Ma J."/>
        </authorList>
    </citation>
    <scope>NUCLEOTIDE SEQUENCE [LARGE SCALE GENOMIC DNA]</scope>
    <source>
        <strain evidence="6">JCM 3325</strain>
    </source>
</reference>
<protein>
    <recommendedName>
        <fullName evidence="4">M23ase beta-sheet core domain-containing protein</fullName>
    </recommendedName>
</protein>
<keyword evidence="6" id="KW-1185">Reference proteome</keyword>
<feature type="transmembrane region" description="Helical" evidence="3">
    <location>
        <begin position="190"/>
        <end position="211"/>
    </location>
</feature>
<keyword evidence="3" id="KW-0812">Transmembrane</keyword>
<keyword evidence="3" id="KW-1133">Transmembrane helix</keyword>
<dbReference type="InterPro" id="IPR050570">
    <property type="entry name" value="Cell_wall_metabolism_enzyme"/>
</dbReference>
<sequence length="240" mass="25785">MTLLTLLLTCVLPAWIPAQPDAWRWPLGPPMPQVVRAFSPPPLPWGPGHRGVDLAARPGQPVFAAGPGQVSYSGRLAGRGIVAITHGALRTTYLPVRPDVRTGTSVQAGSRIGTVEQSSHCSRPCLHWGLIRDHAYLDPLALVRPEVRLLPLWTAPPPGASTEKPPSANPLPTTPEGASPASSLMDLRDATAAGSGALAGMLFAFTLMSLLRYGRTRRPPPPGVIDLARERRERRLRKAR</sequence>
<evidence type="ECO:0000313" key="6">
    <source>
        <dbReference type="Proteomes" id="UP001501231"/>
    </source>
</evidence>
<evidence type="ECO:0000313" key="5">
    <source>
        <dbReference type="EMBL" id="GAA2457279.1"/>
    </source>
</evidence>
<dbReference type="InterPro" id="IPR016047">
    <property type="entry name" value="M23ase_b-sheet_dom"/>
</dbReference>
<organism evidence="5 6">
    <name type="scientific">Actinomadura vinacea</name>
    <dbReference type="NCBI Taxonomy" id="115336"/>
    <lineage>
        <taxon>Bacteria</taxon>
        <taxon>Bacillati</taxon>
        <taxon>Actinomycetota</taxon>
        <taxon>Actinomycetes</taxon>
        <taxon>Streptosporangiales</taxon>
        <taxon>Thermomonosporaceae</taxon>
        <taxon>Actinomadura</taxon>
    </lineage>
</organism>
<dbReference type="Proteomes" id="UP001501231">
    <property type="component" value="Unassembled WGS sequence"/>
</dbReference>
<dbReference type="CDD" id="cd12797">
    <property type="entry name" value="M23_peptidase"/>
    <property type="match status" value="1"/>
</dbReference>